<dbReference type="Proteomes" id="UP001064048">
    <property type="component" value="Chromosome 21"/>
</dbReference>
<proteinExistence type="predicted"/>
<comment type="caution">
    <text evidence="1">The sequence shown here is derived from an EMBL/GenBank/DDBJ whole genome shotgun (WGS) entry which is preliminary data.</text>
</comment>
<organism evidence="1 2">
    <name type="scientific">Choristoneura fumiferana</name>
    <name type="common">Spruce budworm moth</name>
    <name type="synonym">Archips fumiferana</name>
    <dbReference type="NCBI Taxonomy" id="7141"/>
    <lineage>
        <taxon>Eukaryota</taxon>
        <taxon>Metazoa</taxon>
        <taxon>Ecdysozoa</taxon>
        <taxon>Arthropoda</taxon>
        <taxon>Hexapoda</taxon>
        <taxon>Insecta</taxon>
        <taxon>Pterygota</taxon>
        <taxon>Neoptera</taxon>
        <taxon>Endopterygota</taxon>
        <taxon>Lepidoptera</taxon>
        <taxon>Glossata</taxon>
        <taxon>Ditrysia</taxon>
        <taxon>Tortricoidea</taxon>
        <taxon>Tortricidae</taxon>
        <taxon>Tortricinae</taxon>
        <taxon>Choristoneura</taxon>
    </lineage>
</organism>
<protein>
    <submittedName>
        <fullName evidence="1">Uncharacterized protein</fullName>
    </submittedName>
</protein>
<reference evidence="1 2" key="1">
    <citation type="journal article" date="2022" name="Genome Biol. Evol.">
        <title>The Spruce Budworm Genome: Reconstructing the Evolutionary History of Antifreeze Proteins.</title>
        <authorList>
            <person name="Beliveau C."/>
            <person name="Gagne P."/>
            <person name="Picq S."/>
            <person name="Vernygora O."/>
            <person name="Keeling C.I."/>
            <person name="Pinkney K."/>
            <person name="Doucet D."/>
            <person name="Wen F."/>
            <person name="Johnston J.S."/>
            <person name="Maaroufi H."/>
            <person name="Boyle B."/>
            <person name="Laroche J."/>
            <person name="Dewar K."/>
            <person name="Juretic N."/>
            <person name="Blackburn G."/>
            <person name="Nisole A."/>
            <person name="Brunet B."/>
            <person name="Brandao M."/>
            <person name="Lumley L."/>
            <person name="Duan J."/>
            <person name="Quan G."/>
            <person name="Lucarotti C.J."/>
            <person name="Roe A.D."/>
            <person name="Sperling F.A.H."/>
            <person name="Levesque R.C."/>
            <person name="Cusson M."/>
        </authorList>
    </citation>
    <scope>NUCLEOTIDE SEQUENCE [LARGE SCALE GENOMIC DNA]</scope>
    <source>
        <strain evidence="1">Glfc:IPQL:Cfum</strain>
    </source>
</reference>
<evidence type="ECO:0000313" key="1">
    <source>
        <dbReference type="EMBL" id="KAI8434203.1"/>
    </source>
</evidence>
<accession>A0ACC0KCN0</accession>
<evidence type="ECO:0000313" key="2">
    <source>
        <dbReference type="Proteomes" id="UP001064048"/>
    </source>
</evidence>
<sequence>RFHLNRDVSFFQLRKPVSTLSIPGAMKAYSGGGLDASTEEAGVALVGVHSEYPRFGEERALGGGTYKGGGAAKHKPNIGYRLGRRKALFEKRKRISDYALVMGMFGIIIMASIYSQALKTLISMSTVILLGLIVAYHALEVQLFMIDNCADDWRIAMTWQRIAQIALELAICAVHPIPGQYTFTWTTKLANKGGVIGVEVICFEDTYDNLPRHCFACFYGFPLDNSKLDTQTMRKSVILWFLSGILALRFHDEDHANLLNSMWLTAITFLCVGYGDIVPNTYCGRGITLTCGMVVCIKVQPVFRVIISKKFHDEEHANLLNAMWLIAITFLSVGFGDIVPNTYCGRGIAVSTGIMGAGCTALLVAVVSRKLELTRAEKHVHNFMMDTQLTKRLKNAAANVLRETWLIYKHTRLVKRVHPGRVRTHQRKFLLAIYALRKVKMDQRKLMDNANTITDMAKDPFLLQTQNTVYEIVSDMSSRQDSIEERLTSLEEKLTSLQQCWERAESRRNYLHPDTAAVPTPPSAVITPHARTSTIAAHPWPPSPILQPAVRTHSAPESTTAHSPAVQPTSPATHGPRPPLPS</sequence>
<name>A0ACC0KCN0_CHOFU</name>
<keyword evidence="2" id="KW-1185">Reference proteome</keyword>
<feature type="non-terminal residue" evidence="1">
    <location>
        <position position="1"/>
    </location>
</feature>
<dbReference type="EMBL" id="CM046121">
    <property type="protein sequence ID" value="KAI8434203.1"/>
    <property type="molecule type" value="Genomic_DNA"/>
</dbReference>
<gene>
    <name evidence="1" type="ORF">MSG28_012310</name>
</gene>